<dbReference type="AlphaFoldDB" id="A0AAF0Z2B7"/>
<accession>A0AAF0Z2B7</accession>
<keyword evidence="3" id="KW-1185">Reference proteome</keyword>
<evidence type="ECO:0000313" key="2">
    <source>
        <dbReference type="EMBL" id="WPF81940.1"/>
    </source>
</evidence>
<dbReference type="Proteomes" id="UP001304340">
    <property type="component" value="Chromosome"/>
</dbReference>
<feature type="compositionally biased region" description="Basic and acidic residues" evidence="1">
    <location>
        <begin position="293"/>
        <end position="308"/>
    </location>
</feature>
<gene>
    <name evidence="2" type="ORF">SANBI_003263</name>
</gene>
<organism evidence="2 3">
    <name type="scientific">Sanguibacter biliveldensis</name>
    <dbReference type="NCBI Taxonomy" id="3030830"/>
    <lineage>
        <taxon>Bacteria</taxon>
        <taxon>Bacillati</taxon>
        <taxon>Actinomycetota</taxon>
        <taxon>Actinomycetes</taxon>
        <taxon>Micrococcales</taxon>
        <taxon>Sanguibacteraceae</taxon>
        <taxon>Sanguibacter</taxon>
    </lineage>
</organism>
<dbReference type="SUPFAM" id="SSF52540">
    <property type="entry name" value="P-loop containing nucleoside triphosphate hydrolases"/>
    <property type="match status" value="1"/>
</dbReference>
<evidence type="ECO:0000256" key="1">
    <source>
        <dbReference type="SAM" id="MobiDB-lite"/>
    </source>
</evidence>
<reference evidence="3" key="1">
    <citation type="submission" date="2023-11" db="EMBL/GenBank/DDBJ databases">
        <authorList>
            <person name="Helweg L.P."/>
            <person name="Kiel A."/>
            <person name="Hitz F."/>
            <person name="Ruckert-Reed C."/>
            <person name="Busche T."/>
            <person name="Kaltschmidt B."/>
            <person name="Kaltschmidt C."/>
        </authorList>
    </citation>
    <scope>NUCLEOTIDE SEQUENCE [LARGE SCALE GENOMIC DNA]</scope>
    <source>
        <strain evidence="3">4.1</strain>
    </source>
</reference>
<dbReference type="Gene3D" id="3.40.50.300">
    <property type="entry name" value="P-loop containing nucleotide triphosphate hydrolases"/>
    <property type="match status" value="1"/>
</dbReference>
<dbReference type="InterPro" id="IPR027417">
    <property type="entry name" value="P-loop_NTPase"/>
</dbReference>
<dbReference type="KEGG" id="sbil:SANBI_003263"/>
<dbReference type="RefSeq" id="WP_319156907.1">
    <property type="nucleotide sequence ID" value="NZ_CP138359.1"/>
</dbReference>
<protein>
    <submittedName>
        <fullName evidence="2">Uncharacterized protein</fullName>
    </submittedName>
</protein>
<feature type="region of interest" description="Disordered" evidence="1">
    <location>
        <begin position="1"/>
        <end position="68"/>
    </location>
</feature>
<name>A0AAF0Z2B7_9MICO</name>
<dbReference type="EMBL" id="CP138359">
    <property type="protein sequence ID" value="WPF81940.1"/>
    <property type="molecule type" value="Genomic_DNA"/>
</dbReference>
<feature type="region of interest" description="Disordered" evidence="1">
    <location>
        <begin position="271"/>
        <end position="312"/>
    </location>
</feature>
<sequence>MTSGTISSPPSPARATFGASPPPVAPAGTSPRAVATLAHPTGVPGATLGGTDRRRAGPDGSGAGGPSTRAVTVGVVGACGGVGASTLAAAVAVTGARDGLLAVLVDGRHAGAGIDVLLGIEEEPGLRWADLQDARGEVDPVRLLDLLPQWSGVHVLSTDRARSLAQPDEVEGDVLRAVVSAADLVVLDLPQGRVADRARSCDVGLVVALCETLSVAGAQSVAAELVPVPSGLVCRRSAAGRLLPHDVAAAAGMDLWGELVTDPRVATAVEAGAGPPVRTGRDPVGRGRGWAGGRRDRGGGRGRADRGAARSSLGDVARAVLSHAQAVAGSGQAGR</sequence>
<evidence type="ECO:0000313" key="3">
    <source>
        <dbReference type="Proteomes" id="UP001304340"/>
    </source>
</evidence>
<proteinExistence type="predicted"/>